<dbReference type="InterPro" id="IPR022278">
    <property type="entry name" value="Pser_aminoTfrase"/>
</dbReference>
<dbReference type="Gene3D" id="3.90.1150.10">
    <property type="entry name" value="Aspartate Aminotransferase, domain 1"/>
    <property type="match status" value="1"/>
</dbReference>
<sequence>MTKRLYNFNPGPAALPLEVLEEAQATFVDFQGNGISLLEMSHRSRGVEELNHETQQLLLQLLNLPTSEYDVLFMGGGASAQFALLPMNFLHANQTAHYVLTGSFAEKAYKEATYIGQAAIAASSRSQNWSHIPILDEIQLSGNPAYLHLTLNNTIEGSRFNSIPNVGSTPLVADMTSDILSRKLDLQPFSMIYAGAQKNLGPAGVTVAIIRKDWLLQGSKLIPEIMRYETFAKHQSLFNTPPVHAIYMMNLMLKWVLQQGGVAALEQQNAGKAKLIYDVIDNSSGFYTGIIAHKDRSDMNITWRMANEALEKAFIQESLAHGFEGLAGHRSVGGLRASGYNAVPVEACQALAEFMTAFAEQHVSA</sequence>
<dbReference type="PANTHER" id="PTHR43247:SF1">
    <property type="entry name" value="PHOSPHOSERINE AMINOTRANSFERASE"/>
    <property type="match status" value="1"/>
</dbReference>
<comment type="catalytic activity">
    <reaction evidence="9 11">
        <text>4-(phosphooxy)-L-threonine + 2-oxoglutarate = (R)-3-hydroxy-2-oxo-4-phosphooxybutanoate + L-glutamate</text>
        <dbReference type="Rhea" id="RHEA:16573"/>
        <dbReference type="ChEBI" id="CHEBI:16810"/>
        <dbReference type="ChEBI" id="CHEBI:29985"/>
        <dbReference type="ChEBI" id="CHEBI:58452"/>
        <dbReference type="ChEBI" id="CHEBI:58538"/>
        <dbReference type="EC" id="2.6.1.52"/>
    </reaction>
</comment>
<organism evidence="13 14">
    <name type="scientific">Paenibacillus marchantiophytorum</name>
    <dbReference type="NCBI Taxonomy" id="1619310"/>
    <lineage>
        <taxon>Bacteria</taxon>
        <taxon>Bacillati</taxon>
        <taxon>Bacillota</taxon>
        <taxon>Bacilli</taxon>
        <taxon>Bacillales</taxon>
        <taxon>Paenibacillaceae</taxon>
        <taxon>Paenibacillus</taxon>
    </lineage>
</organism>
<dbReference type="PANTHER" id="PTHR43247">
    <property type="entry name" value="PHOSPHOSERINE AMINOTRANSFERASE"/>
    <property type="match status" value="1"/>
</dbReference>
<dbReference type="Pfam" id="PF00266">
    <property type="entry name" value="Aminotran_5"/>
    <property type="match status" value="1"/>
</dbReference>
<keyword evidence="6 11" id="KW-0808">Transferase</keyword>
<dbReference type="SUPFAM" id="SSF53383">
    <property type="entry name" value="PLP-dependent transferases"/>
    <property type="match status" value="1"/>
</dbReference>
<evidence type="ECO:0000256" key="8">
    <source>
        <dbReference type="ARBA" id="ARBA00023299"/>
    </source>
</evidence>
<feature type="domain" description="Aminotransferase class V" evidence="12">
    <location>
        <begin position="6"/>
        <end position="343"/>
    </location>
</feature>
<proteinExistence type="inferred from homology"/>
<dbReference type="InterPro" id="IPR015421">
    <property type="entry name" value="PyrdxlP-dep_Trfase_major"/>
</dbReference>
<feature type="modified residue" description="N6-(pyridoxal phosphate)lysine" evidence="11">
    <location>
        <position position="198"/>
    </location>
</feature>
<name>A0ABQ1ESS3_9BACL</name>
<comment type="similarity">
    <text evidence="3 11">Belongs to the class-V pyridoxal-phosphate-dependent aminotransferase family. SerC subfamily.</text>
</comment>
<evidence type="ECO:0000259" key="12">
    <source>
        <dbReference type="Pfam" id="PF00266"/>
    </source>
</evidence>
<keyword evidence="14" id="KW-1185">Reference proteome</keyword>
<reference evidence="14" key="1">
    <citation type="journal article" date="2019" name="Int. J. Syst. Evol. Microbiol.">
        <title>The Global Catalogue of Microorganisms (GCM) 10K type strain sequencing project: providing services to taxonomists for standard genome sequencing and annotation.</title>
        <authorList>
            <consortium name="The Broad Institute Genomics Platform"/>
            <consortium name="The Broad Institute Genome Sequencing Center for Infectious Disease"/>
            <person name="Wu L."/>
            <person name="Ma J."/>
        </authorList>
    </citation>
    <scope>NUCLEOTIDE SEQUENCE [LARGE SCALE GENOMIC DNA]</scope>
    <source>
        <strain evidence="14">CGMCC 1.15043</strain>
    </source>
</reference>
<accession>A0ABQ1ESS3</accession>
<feature type="binding site" evidence="11">
    <location>
        <position position="104"/>
    </location>
    <ligand>
        <name>pyridoxal 5'-phosphate</name>
        <dbReference type="ChEBI" id="CHEBI:597326"/>
    </ligand>
</feature>
<keyword evidence="7 11" id="KW-0663">Pyridoxal phosphate</keyword>
<dbReference type="InterPro" id="IPR015422">
    <property type="entry name" value="PyrdxlP-dep_Trfase_small"/>
</dbReference>
<evidence type="ECO:0000256" key="3">
    <source>
        <dbReference type="ARBA" id="ARBA00006904"/>
    </source>
</evidence>
<comment type="subcellular location">
    <subcellularLocation>
        <location evidence="11">Cytoplasm</location>
    </subcellularLocation>
</comment>
<feature type="binding site" evidence="11">
    <location>
        <begin position="78"/>
        <end position="79"/>
    </location>
    <ligand>
        <name>pyridoxal 5'-phosphate</name>
        <dbReference type="ChEBI" id="CHEBI:597326"/>
    </ligand>
</feature>
<evidence type="ECO:0000256" key="7">
    <source>
        <dbReference type="ARBA" id="ARBA00022898"/>
    </source>
</evidence>
<feature type="binding site" evidence="11">
    <location>
        <position position="43"/>
    </location>
    <ligand>
        <name>L-glutamate</name>
        <dbReference type="ChEBI" id="CHEBI:29985"/>
    </ligand>
</feature>
<evidence type="ECO:0000256" key="1">
    <source>
        <dbReference type="ARBA" id="ARBA00003483"/>
    </source>
</evidence>
<dbReference type="EC" id="2.6.1.52" evidence="11"/>
<keyword evidence="4 11" id="KW-0032">Aminotransferase</keyword>
<dbReference type="InterPro" id="IPR000192">
    <property type="entry name" value="Aminotrans_V_dom"/>
</dbReference>
<keyword evidence="8 11" id="KW-0718">Serine biosynthesis</keyword>
<feature type="binding site" evidence="11">
    <location>
        <begin position="239"/>
        <end position="240"/>
    </location>
    <ligand>
        <name>pyridoxal 5'-phosphate</name>
        <dbReference type="ChEBI" id="CHEBI:597326"/>
    </ligand>
</feature>
<evidence type="ECO:0000313" key="14">
    <source>
        <dbReference type="Proteomes" id="UP000615455"/>
    </source>
</evidence>
<evidence type="ECO:0000313" key="13">
    <source>
        <dbReference type="EMBL" id="GFZ85602.1"/>
    </source>
</evidence>
<comment type="caution">
    <text evidence="13">The sequence shown here is derived from an EMBL/GenBank/DDBJ whole genome shotgun (WGS) entry which is preliminary data.</text>
</comment>
<dbReference type="Proteomes" id="UP000615455">
    <property type="component" value="Unassembled WGS sequence"/>
</dbReference>
<evidence type="ECO:0000256" key="4">
    <source>
        <dbReference type="ARBA" id="ARBA00022576"/>
    </source>
</evidence>
<comment type="cofactor">
    <cofactor evidence="11">
        <name>pyridoxal 5'-phosphate</name>
        <dbReference type="ChEBI" id="CHEBI:597326"/>
    </cofactor>
    <text evidence="11">Binds 1 pyridoxal phosphate per subunit.</text>
</comment>
<evidence type="ECO:0000256" key="10">
    <source>
        <dbReference type="ARBA" id="ARBA00049007"/>
    </source>
</evidence>
<evidence type="ECO:0000256" key="11">
    <source>
        <dbReference type="HAMAP-Rule" id="MF_00160"/>
    </source>
</evidence>
<dbReference type="EMBL" id="BMHE01000017">
    <property type="protein sequence ID" value="GFZ85602.1"/>
    <property type="molecule type" value="Genomic_DNA"/>
</dbReference>
<gene>
    <name evidence="11 13" type="primary">serC</name>
    <name evidence="13" type="ORF">GCM10008018_34520</name>
</gene>
<keyword evidence="11" id="KW-0963">Cytoplasm</keyword>
<comment type="caution">
    <text evidence="11">Lacks conserved residue(s) required for the propagation of feature annotation.</text>
</comment>
<dbReference type="NCBIfam" id="NF003764">
    <property type="entry name" value="PRK05355.1"/>
    <property type="match status" value="1"/>
</dbReference>
<evidence type="ECO:0000256" key="6">
    <source>
        <dbReference type="ARBA" id="ARBA00022679"/>
    </source>
</evidence>
<feature type="binding site" evidence="11">
    <location>
        <position position="174"/>
    </location>
    <ligand>
        <name>pyridoxal 5'-phosphate</name>
        <dbReference type="ChEBI" id="CHEBI:597326"/>
    </ligand>
</feature>
<evidence type="ECO:0000256" key="9">
    <source>
        <dbReference type="ARBA" id="ARBA00047630"/>
    </source>
</evidence>
<comment type="pathway">
    <text evidence="2 11">Amino-acid biosynthesis; L-serine biosynthesis; L-serine from 3-phospho-D-glycerate: step 2/3.</text>
</comment>
<comment type="catalytic activity">
    <reaction evidence="10 11">
        <text>O-phospho-L-serine + 2-oxoglutarate = 3-phosphooxypyruvate + L-glutamate</text>
        <dbReference type="Rhea" id="RHEA:14329"/>
        <dbReference type="ChEBI" id="CHEBI:16810"/>
        <dbReference type="ChEBI" id="CHEBI:18110"/>
        <dbReference type="ChEBI" id="CHEBI:29985"/>
        <dbReference type="ChEBI" id="CHEBI:57524"/>
        <dbReference type="EC" id="2.6.1.52"/>
    </reaction>
</comment>
<dbReference type="NCBIfam" id="TIGR01364">
    <property type="entry name" value="serC_1"/>
    <property type="match status" value="1"/>
</dbReference>
<evidence type="ECO:0000256" key="2">
    <source>
        <dbReference type="ARBA" id="ARBA00005099"/>
    </source>
</evidence>
<evidence type="ECO:0000256" key="5">
    <source>
        <dbReference type="ARBA" id="ARBA00022605"/>
    </source>
</evidence>
<dbReference type="GO" id="GO:0008483">
    <property type="term" value="F:transaminase activity"/>
    <property type="evidence" value="ECO:0007669"/>
    <property type="project" value="UniProtKB-KW"/>
</dbReference>
<dbReference type="PIRSF" id="PIRSF000525">
    <property type="entry name" value="SerC"/>
    <property type="match status" value="1"/>
</dbReference>
<comment type="function">
    <text evidence="1 11">Catalyzes the reversible conversion of 3-phosphohydroxypyruvate to phosphoserine and of 3-hydroxy-2-oxo-4-phosphonooxybutanoate to phosphohydroxythreonine.</text>
</comment>
<dbReference type="RefSeq" id="WP_189013302.1">
    <property type="nucleotide sequence ID" value="NZ_BMHE01000017.1"/>
</dbReference>
<feature type="binding site" evidence="11">
    <location>
        <position position="197"/>
    </location>
    <ligand>
        <name>pyridoxal 5'-phosphate</name>
        <dbReference type="ChEBI" id="CHEBI:597326"/>
    </ligand>
</feature>
<dbReference type="HAMAP" id="MF_00160">
    <property type="entry name" value="SerC_aminotrans_5"/>
    <property type="match status" value="1"/>
</dbReference>
<keyword evidence="5 11" id="KW-0028">Amino-acid biosynthesis</keyword>
<comment type="subunit">
    <text evidence="11">Homodimer.</text>
</comment>
<protein>
    <recommendedName>
        <fullName evidence="11">Phosphoserine aminotransferase</fullName>
        <ecNumber evidence="11">2.6.1.52</ecNumber>
    </recommendedName>
    <alternativeName>
        <fullName evidence="11">Phosphohydroxythreonine aminotransferase</fullName>
        <shortName evidence="11">PSAT</shortName>
    </alternativeName>
</protein>
<dbReference type="Gene3D" id="3.40.640.10">
    <property type="entry name" value="Type I PLP-dependent aspartate aminotransferase-like (Major domain)"/>
    <property type="match status" value="1"/>
</dbReference>
<feature type="binding site" evidence="11">
    <location>
        <position position="154"/>
    </location>
    <ligand>
        <name>pyridoxal 5'-phosphate</name>
        <dbReference type="ChEBI" id="CHEBI:597326"/>
    </ligand>
</feature>
<dbReference type="InterPro" id="IPR015424">
    <property type="entry name" value="PyrdxlP-dep_Trfase"/>
</dbReference>